<proteinExistence type="predicted"/>
<evidence type="ECO:0000313" key="2">
    <source>
        <dbReference type="EMBL" id="RYQ95498.1"/>
    </source>
</evidence>
<comment type="caution">
    <text evidence="2">The sequence shown here is derived from an EMBL/GenBank/DDBJ whole genome shotgun (WGS) entry which is preliminary data.</text>
</comment>
<feature type="signal peptide" evidence="1">
    <location>
        <begin position="1"/>
        <end position="20"/>
    </location>
</feature>
<sequence length="50" mass="5697">MSPTLFLHMLHMLLIAIGKGLRVLVAIVNLEGQPCWSLLIQVSRKEKREI</sequence>
<organism evidence="2 3">
    <name type="scientific">Arachis hypogaea</name>
    <name type="common">Peanut</name>
    <dbReference type="NCBI Taxonomy" id="3818"/>
    <lineage>
        <taxon>Eukaryota</taxon>
        <taxon>Viridiplantae</taxon>
        <taxon>Streptophyta</taxon>
        <taxon>Embryophyta</taxon>
        <taxon>Tracheophyta</taxon>
        <taxon>Spermatophyta</taxon>
        <taxon>Magnoliopsida</taxon>
        <taxon>eudicotyledons</taxon>
        <taxon>Gunneridae</taxon>
        <taxon>Pentapetalae</taxon>
        <taxon>rosids</taxon>
        <taxon>fabids</taxon>
        <taxon>Fabales</taxon>
        <taxon>Fabaceae</taxon>
        <taxon>Papilionoideae</taxon>
        <taxon>50 kb inversion clade</taxon>
        <taxon>dalbergioids sensu lato</taxon>
        <taxon>Dalbergieae</taxon>
        <taxon>Pterocarpus clade</taxon>
        <taxon>Arachis</taxon>
    </lineage>
</organism>
<keyword evidence="1" id="KW-0732">Signal</keyword>
<protein>
    <submittedName>
        <fullName evidence="2">Uncharacterized protein</fullName>
    </submittedName>
</protein>
<accession>A0A444Y0N4</accession>
<evidence type="ECO:0000256" key="1">
    <source>
        <dbReference type="SAM" id="SignalP"/>
    </source>
</evidence>
<dbReference type="AlphaFoldDB" id="A0A444Y0N4"/>
<feature type="chain" id="PRO_5019009066" evidence="1">
    <location>
        <begin position="21"/>
        <end position="50"/>
    </location>
</feature>
<reference evidence="2 3" key="1">
    <citation type="submission" date="2019-01" db="EMBL/GenBank/DDBJ databases">
        <title>Sequencing of cultivated peanut Arachis hypogaea provides insights into genome evolution and oil improvement.</title>
        <authorList>
            <person name="Chen X."/>
        </authorList>
    </citation>
    <scope>NUCLEOTIDE SEQUENCE [LARGE SCALE GENOMIC DNA]</scope>
    <source>
        <strain evidence="3">cv. Fuhuasheng</strain>
        <tissue evidence="2">Leaves</tissue>
    </source>
</reference>
<gene>
    <name evidence="2" type="ORF">Ahy_B08g090813</name>
</gene>
<keyword evidence="3" id="KW-1185">Reference proteome</keyword>
<evidence type="ECO:0000313" key="3">
    <source>
        <dbReference type="Proteomes" id="UP000289738"/>
    </source>
</evidence>
<name>A0A444Y0N4_ARAHY</name>
<dbReference type="Proteomes" id="UP000289738">
    <property type="component" value="Chromosome B08"/>
</dbReference>
<dbReference type="EMBL" id="SDMP01000018">
    <property type="protein sequence ID" value="RYQ95498.1"/>
    <property type="molecule type" value="Genomic_DNA"/>
</dbReference>